<dbReference type="KEGG" id="smo:SELMODRAFT_52473"/>
<dbReference type="GO" id="GO:0005525">
    <property type="term" value="F:GTP binding"/>
    <property type="evidence" value="ECO:0007669"/>
    <property type="project" value="InterPro"/>
</dbReference>
<dbReference type="InParanoid" id="D8R9H1"/>
<dbReference type="Proteomes" id="UP000001514">
    <property type="component" value="Unassembled WGS sequence"/>
</dbReference>
<dbReference type="Gene3D" id="3.40.50.300">
    <property type="entry name" value="P-loop containing nucleotide triphosphate hydrolases"/>
    <property type="match status" value="1"/>
</dbReference>
<dbReference type="EMBL" id="GL377615">
    <property type="protein sequence ID" value="EFJ17201.1"/>
    <property type="molecule type" value="Genomic_DNA"/>
</dbReference>
<dbReference type="eggNOG" id="KOG1249">
    <property type="taxonomic scope" value="Eukaryota"/>
</dbReference>
<reference evidence="4 5" key="1">
    <citation type="journal article" date="2011" name="Science">
        <title>The Selaginella genome identifies genetic changes associated with the evolution of vascular plants.</title>
        <authorList>
            <person name="Banks J.A."/>
            <person name="Nishiyama T."/>
            <person name="Hasebe M."/>
            <person name="Bowman J.L."/>
            <person name="Gribskov M."/>
            <person name="dePamphilis C."/>
            <person name="Albert V.A."/>
            <person name="Aono N."/>
            <person name="Aoyama T."/>
            <person name="Ambrose B.A."/>
            <person name="Ashton N.W."/>
            <person name="Axtell M.J."/>
            <person name="Barker E."/>
            <person name="Barker M.S."/>
            <person name="Bennetzen J.L."/>
            <person name="Bonawitz N.D."/>
            <person name="Chapple C."/>
            <person name="Cheng C."/>
            <person name="Correa L.G."/>
            <person name="Dacre M."/>
            <person name="DeBarry J."/>
            <person name="Dreyer I."/>
            <person name="Elias M."/>
            <person name="Engstrom E.M."/>
            <person name="Estelle M."/>
            <person name="Feng L."/>
            <person name="Finet C."/>
            <person name="Floyd S.K."/>
            <person name="Frommer W.B."/>
            <person name="Fujita T."/>
            <person name="Gramzow L."/>
            <person name="Gutensohn M."/>
            <person name="Harholt J."/>
            <person name="Hattori M."/>
            <person name="Heyl A."/>
            <person name="Hirai T."/>
            <person name="Hiwatashi Y."/>
            <person name="Ishikawa M."/>
            <person name="Iwata M."/>
            <person name="Karol K.G."/>
            <person name="Koehler B."/>
            <person name="Kolukisaoglu U."/>
            <person name="Kubo M."/>
            <person name="Kurata T."/>
            <person name="Lalonde S."/>
            <person name="Li K."/>
            <person name="Li Y."/>
            <person name="Litt A."/>
            <person name="Lyons E."/>
            <person name="Manning G."/>
            <person name="Maruyama T."/>
            <person name="Michael T.P."/>
            <person name="Mikami K."/>
            <person name="Miyazaki S."/>
            <person name="Morinaga S."/>
            <person name="Murata T."/>
            <person name="Mueller-Roeber B."/>
            <person name="Nelson D.R."/>
            <person name="Obara M."/>
            <person name="Oguri Y."/>
            <person name="Olmstead R.G."/>
            <person name="Onodera N."/>
            <person name="Petersen B.L."/>
            <person name="Pils B."/>
            <person name="Prigge M."/>
            <person name="Rensing S.A."/>
            <person name="Riano-Pachon D.M."/>
            <person name="Roberts A.W."/>
            <person name="Sato Y."/>
            <person name="Scheller H.V."/>
            <person name="Schulz B."/>
            <person name="Schulz C."/>
            <person name="Shakirov E.V."/>
            <person name="Shibagaki N."/>
            <person name="Shinohara N."/>
            <person name="Shippen D.E."/>
            <person name="Soerensen I."/>
            <person name="Sotooka R."/>
            <person name="Sugimoto N."/>
            <person name="Sugita M."/>
            <person name="Sumikawa N."/>
            <person name="Tanurdzic M."/>
            <person name="Theissen G."/>
            <person name="Ulvskov P."/>
            <person name="Wakazuki S."/>
            <person name="Weng J.K."/>
            <person name="Willats W.W."/>
            <person name="Wipf D."/>
            <person name="Wolf P.G."/>
            <person name="Yang L."/>
            <person name="Zimmer A.D."/>
            <person name="Zhu Q."/>
            <person name="Mitros T."/>
            <person name="Hellsten U."/>
            <person name="Loque D."/>
            <person name="Otillar R."/>
            <person name="Salamov A."/>
            <person name="Schmutz J."/>
            <person name="Shapiro H."/>
            <person name="Lindquist E."/>
            <person name="Lucas S."/>
            <person name="Rokhsar D."/>
            <person name="Grigoriev I.V."/>
        </authorList>
    </citation>
    <scope>NUCLEOTIDE SEQUENCE [LARGE SCALE GENOMIC DNA]</scope>
</reference>
<dbReference type="GO" id="GO:0005739">
    <property type="term" value="C:mitochondrion"/>
    <property type="evidence" value="ECO:0000318"/>
    <property type="project" value="GO_Central"/>
</dbReference>
<feature type="non-terminal residue" evidence="4">
    <location>
        <position position="1"/>
    </location>
</feature>
<accession>D8R9H1</accession>
<dbReference type="Pfam" id="PF21516">
    <property type="entry name" value="YqeH-like_C"/>
    <property type="match status" value="1"/>
</dbReference>
<feature type="domain" description="NOA1/YqeH-like C-terminal" evidence="2">
    <location>
        <begin position="346"/>
        <end position="444"/>
    </location>
</feature>
<dbReference type="InterPro" id="IPR048422">
    <property type="entry name" value="NOA1/YqeH-like_C"/>
</dbReference>
<dbReference type="InterPro" id="IPR006073">
    <property type="entry name" value="GTP-bd"/>
</dbReference>
<dbReference type="STRING" id="88036.D8R9H1"/>
<sequence length="459" mass="51459">ICPGCGVYMQDTDPLQPGYFRFTPPSDYHKNDVKSLEETWEDIIDGAEEADERKKRRDMLKSFKREKPSEERLVVCARCHSLKYYGRVKEKTAETLLPTFDFDKMVGQRLKTAYGKRAVVLMVVDSSDFDGSFPRQVAKLISEVEAQMAATYRTGFTGNSPRLIVAATKVDLLPPQLSPMRLEQWIRKRVIIGGAPRPTAVHLVSATKNWGVQALTERITKVAGPRGDVWVVGAQNAGKSSLINALARFNVGKHESRLTEAAHPGTTIGILKITGILPQNIKLYDTPGIFHSHQLTMRLNEEDFKSVQMRKELKPRTFRIKVGHSIQVGGYLRLDLLEAPARTIYMTVWASPFISLHMGKTERALDVFKKHIGVELKPPSSLKSWIEQGQFVSQKFRVHGDDWEASTVDIAVAGLGWVGLGLKGEAVIEVWTYEGVAVSTREALVYDYARIFETPGFTI</sequence>
<dbReference type="HOGENOM" id="CLU_017878_0_2_1"/>
<proteinExistence type="predicted"/>
<dbReference type="AlphaFoldDB" id="D8R9H1"/>
<evidence type="ECO:0000313" key="3">
    <source>
        <dbReference type="EMBL" id="EFJ17201.1"/>
    </source>
</evidence>
<dbReference type="OMA" id="ARGNVWA"/>
<dbReference type="Pfam" id="PF01926">
    <property type="entry name" value="MMR_HSR1"/>
    <property type="match status" value="1"/>
</dbReference>
<gene>
    <name evidence="3" type="ORF">SELMODRAFT_52473</name>
    <name evidence="4" type="ORF">SELMODRAFT_62387</name>
</gene>
<dbReference type="FunCoup" id="D8R9H1">
    <property type="interactions" value="3817"/>
</dbReference>
<dbReference type="Gramene" id="EFJ31154">
    <property type="protein sequence ID" value="EFJ31154"/>
    <property type="gene ID" value="SELMODRAFT_62387"/>
</dbReference>
<evidence type="ECO:0000313" key="5">
    <source>
        <dbReference type="Proteomes" id="UP000001514"/>
    </source>
</evidence>
<name>D8R9H1_SELML</name>
<protein>
    <submittedName>
        <fullName evidence="4">Uncharacterized protein</fullName>
    </submittedName>
</protein>
<dbReference type="CDD" id="cd01855">
    <property type="entry name" value="YqeH"/>
    <property type="match status" value="1"/>
</dbReference>
<dbReference type="PANTHER" id="PTHR46434">
    <property type="entry name" value="GENETIC INTERACTOR OF PROHIBITINS 3, MITOCHONDRIAL"/>
    <property type="match status" value="1"/>
</dbReference>
<dbReference type="PANTHER" id="PTHR46434:SF1">
    <property type="entry name" value="GENETIC INTERACTOR OF PROHIBITINS 3, MITOCHONDRIAL"/>
    <property type="match status" value="1"/>
</dbReference>
<dbReference type="KEGG" id="smo:SELMODRAFT_62387"/>
<dbReference type="InterPro" id="IPR027417">
    <property type="entry name" value="P-loop_NTPase"/>
</dbReference>
<evidence type="ECO:0000259" key="1">
    <source>
        <dbReference type="Pfam" id="PF01926"/>
    </source>
</evidence>
<organism evidence="5">
    <name type="scientific">Selaginella moellendorffii</name>
    <name type="common">Spikemoss</name>
    <dbReference type="NCBI Taxonomy" id="88036"/>
    <lineage>
        <taxon>Eukaryota</taxon>
        <taxon>Viridiplantae</taxon>
        <taxon>Streptophyta</taxon>
        <taxon>Embryophyta</taxon>
        <taxon>Tracheophyta</taxon>
        <taxon>Lycopodiopsida</taxon>
        <taxon>Selaginellales</taxon>
        <taxon>Selaginellaceae</taxon>
        <taxon>Selaginella</taxon>
    </lineage>
</organism>
<dbReference type="SUPFAM" id="SSF52540">
    <property type="entry name" value="P-loop containing nucleoside triphosphate hydrolases"/>
    <property type="match status" value="1"/>
</dbReference>
<dbReference type="EMBL" id="GL377574">
    <property type="protein sequence ID" value="EFJ31154.1"/>
    <property type="molecule type" value="Genomic_DNA"/>
</dbReference>
<feature type="non-terminal residue" evidence="4">
    <location>
        <position position="459"/>
    </location>
</feature>
<keyword evidence="5" id="KW-1185">Reference proteome</keyword>
<evidence type="ECO:0000313" key="4">
    <source>
        <dbReference type="EMBL" id="EFJ31154.1"/>
    </source>
</evidence>
<dbReference type="InterPro" id="IPR050896">
    <property type="entry name" value="Mito_lipid_metab_GTPase"/>
</dbReference>
<evidence type="ECO:0000259" key="2">
    <source>
        <dbReference type="Pfam" id="PF21516"/>
    </source>
</evidence>
<dbReference type="Gramene" id="EFJ17201">
    <property type="protein sequence ID" value="EFJ17201"/>
    <property type="gene ID" value="SELMODRAFT_52473"/>
</dbReference>
<feature type="domain" description="G" evidence="1">
    <location>
        <begin position="229"/>
        <end position="304"/>
    </location>
</feature>